<reference evidence="5" key="1">
    <citation type="submission" date="2025-08" db="UniProtKB">
        <authorList>
            <consortium name="RefSeq"/>
        </authorList>
    </citation>
    <scope>IDENTIFICATION</scope>
    <source>
        <tissue evidence="5">Brain</tissue>
    </source>
</reference>
<feature type="region of interest" description="Disordered" evidence="2">
    <location>
        <begin position="1"/>
        <end position="20"/>
    </location>
</feature>
<organism evidence="4 5">
    <name type="scientific">Lates calcarifer</name>
    <name type="common">Barramundi</name>
    <name type="synonym">Holocentrus calcarifer</name>
    <dbReference type="NCBI Taxonomy" id="8187"/>
    <lineage>
        <taxon>Eukaryota</taxon>
        <taxon>Metazoa</taxon>
        <taxon>Chordata</taxon>
        <taxon>Craniata</taxon>
        <taxon>Vertebrata</taxon>
        <taxon>Euteleostomi</taxon>
        <taxon>Actinopterygii</taxon>
        <taxon>Neopterygii</taxon>
        <taxon>Teleostei</taxon>
        <taxon>Neoteleostei</taxon>
        <taxon>Acanthomorphata</taxon>
        <taxon>Carangaria</taxon>
        <taxon>Carangaria incertae sedis</taxon>
        <taxon>Centropomidae</taxon>
        <taxon>Lates</taxon>
    </lineage>
</organism>
<name>A0AAJ7LJ23_LATCA</name>
<feature type="region of interest" description="Disordered" evidence="2">
    <location>
        <begin position="306"/>
        <end position="326"/>
    </location>
</feature>
<dbReference type="PANTHER" id="PTHR21695:SF0">
    <property type="entry name" value="ZINC FINGER PROTEIN 414"/>
    <property type="match status" value="1"/>
</dbReference>
<keyword evidence="1" id="KW-0862">Zinc</keyword>
<gene>
    <name evidence="5" type="primary">znf414</name>
</gene>
<evidence type="ECO:0000313" key="4">
    <source>
        <dbReference type="Proteomes" id="UP000694890"/>
    </source>
</evidence>
<feature type="compositionally biased region" description="Polar residues" evidence="2">
    <location>
        <begin position="145"/>
        <end position="167"/>
    </location>
</feature>
<feature type="domain" description="C2H2-type" evidence="3">
    <location>
        <begin position="287"/>
        <end position="315"/>
    </location>
</feature>
<feature type="compositionally biased region" description="Polar residues" evidence="2">
    <location>
        <begin position="313"/>
        <end position="326"/>
    </location>
</feature>
<dbReference type="Proteomes" id="UP000694890">
    <property type="component" value="Linkage group LG2"/>
</dbReference>
<dbReference type="PANTHER" id="PTHR21695">
    <property type="entry name" value="ZINC FINGER PROTEIN 414"/>
    <property type="match status" value="1"/>
</dbReference>
<dbReference type="InterPro" id="IPR013087">
    <property type="entry name" value="Znf_C2H2_type"/>
</dbReference>
<dbReference type="PROSITE" id="PS00028">
    <property type="entry name" value="ZINC_FINGER_C2H2_1"/>
    <property type="match status" value="2"/>
</dbReference>
<accession>A0AAJ7LJ23</accession>
<dbReference type="AlphaFoldDB" id="A0AAJ7LJ23"/>
<dbReference type="InterPro" id="IPR031799">
    <property type="entry name" value="Znf-C2H2_ribbon"/>
</dbReference>
<dbReference type="KEGG" id="lcf:108877792"/>
<dbReference type="CTD" id="84330"/>
<sequence length="326" mass="35000">MMASGSTVAPTAENGNAGNKRTPCPLHGCKRVYSDVSALDSHIKDHEIPAQSLPGKILLCSTVSCSGSFPNMQKLMEHMRHHHKPNMFFLCESCRTKLRSYRGLLTHLHTCSKVPRGKTKPAEPTPPQPAAVTNPNVTPVAMDQNPPQLNSVSTPQQLPSQIQNQDGSFPAAVSQPDSAASPLLGPPFLSHQESSPPQLAPQQLAEAVPLPLLRNGVSNLLPSLNLDGPLAASEPSDTQTQTISLEPVHPAPVSAPHSPPGSSAVWKKNQGMACNRRILWEHTKGRYTCVQCGHTATNRKEMTQHINTHHSSNKPAEDTGSSATKT</sequence>
<dbReference type="Pfam" id="PF15909">
    <property type="entry name" value="zf-C2H2_8"/>
    <property type="match status" value="1"/>
</dbReference>
<feature type="compositionally biased region" description="Polar residues" evidence="2">
    <location>
        <begin position="191"/>
        <end position="200"/>
    </location>
</feature>
<evidence type="ECO:0000259" key="3">
    <source>
        <dbReference type="PROSITE" id="PS50157"/>
    </source>
</evidence>
<dbReference type="PROSITE" id="PS50157">
    <property type="entry name" value="ZINC_FINGER_C2H2_2"/>
    <property type="match status" value="2"/>
</dbReference>
<dbReference type="Gene3D" id="3.30.160.60">
    <property type="entry name" value="Classic Zinc Finger"/>
    <property type="match status" value="1"/>
</dbReference>
<protein>
    <submittedName>
        <fullName evidence="5">Zinc finger protein 414</fullName>
    </submittedName>
</protein>
<dbReference type="RefSeq" id="XP_018523491.2">
    <property type="nucleotide sequence ID" value="XM_018667975.2"/>
</dbReference>
<evidence type="ECO:0000256" key="2">
    <source>
        <dbReference type="SAM" id="MobiDB-lite"/>
    </source>
</evidence>
<feature type="region of interest" description="Disordered" evidence="2">
    <location>
        <begin position="114"/>
        <end position="200"/>
    </location>
</feature>
<keyword evidence="1" id="KW-0863">Zinc-finger</keyword>
<dbReference type="SMART" id="SM00355">
    <property type="entry name" value="ZnF_C2H2"/>
    <property type="match status" value="3"/>
</dbReference>
<dbReference type="InterPro" id="IPR039882">
    <property type="entry name" value="ZN414"/>
</dbReference>
<keyword evidence="1" id="KW-0479">Metal-binding</keyword>
<feature type="compositionally biased region" description="Polar residues" evidence="2">
    <location>
        <begin position="1"/>
        <end position="19"/>
    </location>
</feature>
<proteinExistence type="predicted"/>
<feature type="domain" description="C2H2-type" evidence="3">
    <location>
        <begin position="58"/>
        <end position="87"/>
    </location>
</feature>
<dbReference type="GO" id="GO:0008270">
    <property type="term" value="F:zinc ion binding"/>
    <property type="evidence" value="ECO:0007669"/>
    <property type="project" value="UniProtKB-KW"/>
</dbReference>
<dbReference type="GeneID" id="108877792"/>
<evidence type="ECO:0000313" key="5">
    <source>
        <dbReference type="RefSeq" id="XP_018523491.2"/>
    </source>
</evidence>
<evidence type="ECO:0000256" key="1">
    <source>
        <dbReference type="PROSITE-ProRule" id="PRU00042"/>
    </source>
</evidence>